<keyword evidence="3" id="KW-0732">Signal</keyword>
<feature type="transmembrane region" description="Helical" evidence="2">
    <location>
        <begin position="98"/>
        <end position="123"/>
    </location>
</feature>
<gene>
    <name evidence="4" type="ORF">KC01_LOCUS37043</name>
</gene>
<evidence type="ECO:0000256" key="3">
    <source>
        <dbReference type="SAM" id="SignalP"/>
    </source>
</evidence>
<dbReference type="PANTHER" id="PTHR15191:SF8">
    <property type="entry name" value="PITUITARY TUMOR-TRANSFORMING GENE 1 PROTEIN-INTERACTING PROTEIN-LIKE"/>
    <property type="match status" value="1"/>
</dbReference>
<evidence type="ECO:0000256" key="1">
    <source>
        <dbReference type="SAM" id="MobiDB-lite"/>
    </source>
</evidence>
<keyword evidence="2" id="KW-1133">Transmembrane helix</keyword>
<dbReference type="GO" id="GO:0005737">
    <property type="term" value="C:cytoplasm"/>
    <property type="evidence" value="ECO:0007669"/>
    <property type="project" value="TreeGrafter"/>
</dbReference>
<protein>
    <recommendedName>
        <fullName evidence="6">PTTG1IP</fullName>
    </recommendedName>
</protein>
<name>A0AAV2MAP2_KNICA</name>
<keyword evidence="5" id="KW-1185">Reference proteome</keyword>
<evidence type="ECO:0000313" key="5">
    <source>
        <dbReference type="Proteomes" id="UP001497482"/>
    </source>
</evidence>
<dbReference type="AlphaFoldDB" id="A0AAV2MAP2"/>
<organism evidence="4 5">
    <name type="scientific">Knipowitschia caucasica</name>
    <name type="common">Caucasian dwarf goby</name>
    <name type="synonym">Pomatoschistus caucasicus</name>
    <dbReference type="NCBI Taxonomy" id="637954"/>
    <lineage>
        <taxon>Eukaryota</taxon>
        <taxon>Metazoa</taxon>
        <taxon>Chordata</taxon>
        <taxon>Craniata</taxon>
        <taxon>Vertebrata</taxon>
        <taxon>Euteleostomi</taxon>
        <taxon>Actinopterygii</taxon>
        <taxon>Neopterygii</taxon>
        <taxon>Teleostei</taxon>
        <taxon>Neoteleostei</taxon>
        <taxon>Acanthomorphata</taxon>
        <taxon>Gobiaria</taxon>
        <taxon>Gobiiformes</taxon>
        <taxon>Gobioidei</taxon>
        <taxon>Gobiidae</taxon>
        <taxon>Gobiinae</taxon>
        <taxon>Knipowitschia</taxon>
    </lineage>
</organism>
<accession>A0AAV2MAP2</accession>
<dbReference type="PANTHER" id="PTHR15191">
    <property type="entry name" value="PROTEIN CBG20567"/>
    <property type="match status" value="1"/>
</dbReference>
<feature type="region of interest" description="Disordered" evidence="1">
    <location>
        <begin position="143"/>
        <end position="184"/>
    </location>
</feature>
<evidence type="ECO:0000313" key="4">
    <source>
        <dbReference type="EMBL" id="CAL1610423.1"/>
    </source>
</evidence>
<dbReference type="EMBL" id="OZ035829">
    <property type="protein sequence ID" value="CAL1610423.1"/>
    <property type="molecule type" value="Genomic_DNA"/>
</dbReference>
<sequence>MASPLVWPPHSFRMLLPALVLMIFSIVSFGSCQTTSAPPPSPCSSYKNCDTCVPHAKCLWCFSTNNCTDYPVTWLFPPASVCKLAEARWGVCWLNFEALVITLGALAGVVVLTIAVCCCYCCCCKSSSHTRFDREDEQYAQRREEIRQRSEERKTDRKSRHDEIRRKYGLMGDPDHPYSKFENE</sequence>
<feature type="compositionally biased region" description="Basic and acidic residues" evidence="1">
    <location>
        <begin position="173"/>
        <end position="184"/>
    </location>
</feature>
<dbReference type="GO" id="GO:0005634">
    <property type="term" value="C:nucleus"/>
    <property type="evidence" value="ECO:0007669"/>
    <property type="project" value="TreeGrafter"/>
</dbReference>
<feature type="chain" id="PRO_5043348709" description="PTTG1IP" evidence="3">
    <location>
        <begin position="33"/>
        <end position="184"/>
    </location>
</feature>
<keyword evidence="2" id="KW-0812">Transmembrane</keyword>
<reference evidence="4 5" key="1">
    <citation type="submission" date="2024-04" db="EMBL/GenBank/DDBJ databases">
        <authorList>
            <person name="Waldvogel A.-M."/>
            <person name="Schoenle A."/>
        </authorList>
    </citation>
    <scope>NUCLEOTIDE SEQUENCE [LARGE SCALE GENOMIC DNA]</scope>
</reference>
<dbReference type="GO" id="GO:0006606">
    <property type="term" value="P:protein import into nucleus"/>
    <property type="evidence" value="ECO:0007669"/>
    <property type="project" value="TreeGrafter"/>
</dbReference>
<evidence type="ECO:0008006" key="6">
    <source>
        <dbReference type="Google" id="ProtNLM"/>
    </source>
</evidence>
<proteinExistence type="predicted"/>
<dbReference type="Proteomes" id="UP001497482">
    <property type="component" value="Chromosome 7"/>
</dbReference>
<evidence type="ECO:0000256" key="2">
    <source>
        <dbReference type="SAM" id="Phobius"/>
    </source>
</evidence>
<feature type="signal peptide" evidence="3">
    <location>
        <begin position="1"/>
        <end position="32"/>
    </location>
</feature>
<keyword evidence="2" id="KW-0472">Membrane</keyword>
<feature type="compositionally biased region" description="Basic and acidic residues" evidence="1">
    <location>
        <begin position="143"/>
        <end position="166"/>
    </location>
</feature>
<dbReference type="InterPro" id="IPR052304">
    <property type="entry name" value="PTTG1IP"/>
</dbReference>